<dbReference type="PANTHER" id="PTHR33204:SF37">
    <property type="entry name" value="HTH-TYPE TRANSCRIPTIONAL REGULATOR YODB"/>
    <property type="match status" value="1"/>
</dbReference>
<keyword evidence="6" id="KW-1185">Reference proteome</keyword>
<dbReference type="Gene3D" id="1.10.10.10">
    <property type="entry name" value="Winged helix-like DNA-binding domain superfamily/Winged helix DNA-binding domain"/>
    <property type="match status" value="1"/>
</dbReference>
<evidence type="ECO:0000256" key="2">
    <source>
        <dbReference type="ARBA" id="ARBA00023125"/>
    </source>
</evidence>
<organism evidence="5 6">
    <name type="scientific">Trinickia dabaoshanensis</name>
    <dbReference type="NCBI Taxonomy" id="564714"/>
    <lineage>
        <taxon>Bacteria</taxon>
        <taxon>Pseudomonadati</taxon>
        <taxon>Pseudomonadota</taxon>
        <taxon>Betaproteobacteria</taxon>
        <taxon>Burkholderiales</taxon>
        <taxon>Burkholderiaceae</taxon>
        <taxon>Trinickia</taxon>
    </lineage>
</organism>
<dbReference type="PROSITE" id="PS51118">
    <property type="entry name" value="HTH_HXLR"/>
    <property type="match status" value="1"/>
</dbReference>
<dbReference type="InterPro" id="IPR002577">
    <property type="entry name" value="HTH_HxlR"/>
</dbReference>
<reference evidence="5 6" key="1">
    <citation type="submission" date="2018-01" db="EMBL/GenBank/DDBJ databases">
        <title>Whole genome analyses suggest that Burkholderia sensu lato contains two further novel genera in the rhizoxinica-symbiotica group Mycetohabitans gen. nov., and Trinickia gen. nov.: implications for the evolution of diazotrophy and nodulation in the Burkholderiaceae.</title>
        <authorList>
            <person name="Estrada-de los Santos P."/>
            <person name="Palmer M."/>
            <person name="Chavez-Ramirez B."/>
            <person name="Beukes C."/>
            <person name="Steenkamp E.T."/>
            <person name="Hirsch A.M."/>
            <person name="Manyaka P."/>
            <person name="Maluk M."/>
            <person name="Lafos M."/>
            <person name="Crook M."/>
            <person name="Gross E."/>
            <person name="Simon M.F."/>
            <person name="Bueno dos Reis Junior F."/>
            <person name="Poole P.S."/>
            <person name="Venter S.N."/>
            <person name="James E.K."/>
        </authorList>
    </citation>
    <scope>NUCLEOTIDE SEQUENCE [LARGE SCALE GENOMIC DNA]</scope>
    <source>
        <strain evidence="5 6">GIMN1.004</strain>
    </source>
</reference>
<gene>
    <name evidence="5" type="ORF">C0Z18_25840</name>
</gene>
<keyword evidence="1" id="KW-0805">Transcription regulation</keyword>
<dbReference type="InterPro" id="IPR036390">
    <property type="entry name" value="WH_DNA-bd_sf"/>
</dbReference>
<evidence type="ECO:0000313" key="6">
    <source>
        <dbReference type="Proteomes" id="UP000235616"/>
    </source>
</evidence>
<evidence type="ECO:0000256" key="1">
    <source>
        <dbReference type="ARBA" id="ARBA00023015"/>
    </source>
</evidence>
<keyword evidence="3" id="KW-0804">Transcription</keyword>
<evidence type="ECO:0000256" key="3">
    <source>
        <dbReference type="ARBA" id="ARBA00023163"/>
    </source>
</evidence>
<dbReference type="GO" id="GO:0003677">
    <property type="term" value="F:DNA binding"/>
    <property type="evidence" value="ECO:0007669"/>
    <property type="project" value="UniProtKB-KW"/>
</dbReference>
<proteinExistence type="predicted"/>
<name>A0A2N7VF04_9BURK</name>
<feature type="domain" description="HTH hxlR-type" evidence="4">
    <location>
        <begin position="31"/>
        <end position="123"/>
    </location>
</feature>
<dbReference type="PANTHER" id="PTHR33204">
    <property type="entry name" value="TRANSCRIPTIONAL REGULATOR, MARR FAMILY"/>
    <property type="match status" value="1"/>
</dbReference>
<sequence length="134" mass="15299">MRYCFDSIFGAKDLADTPLPGNPVRGSRTGRPVMALFDLLGRNWTMRILWELCHDGPCTFRELQGQCESVSPGVLNSRLKELRESQLVELGAEGYQPTPMGRSLFEVLLPLDRWSKRWATSLARDRCDEPRNRS</sequence>
<evidence type="ECO:0000313" key="5">
    <source>
        <dbReference type="EMBL" id="PMS15737.1"/>
    </source>
</evidence>
<dbReference type="Proteomes" id="UP000235616">
    <property type="component" value="Unassembled WGS sequence"/>
</dbReference>
<keyword evidence="2" id="KW-0238">DNA-binding</keyword>
<dbReference type="AlphaFoldDB" id="A0A2N7VF04"/>
<dbReference type="SUPFAM" id="SSF46785">
    <property type="entry name" value="Winged helix' DNA-binding domain"/>
    <property type="match status" value="1"/>
</dbReference>
<dbReference type="InterPro" id="IPR036388">
    <property type="entry name" value="WH-like_DNA-bd_sf"/>
</dbReference>
<dbReference type="Pfam" id="PF01638">
    <property type="entry name" value="HxlR"/>
    <property type="match status" value="1"/>
</dbReference>
<protein>
    <submittedName>
        <fullName evidence="5">Transcriptional regulator</fullName>
    </submittedName>
</protein>
<comment type="caution">
    <text evidence="5">The sequence shown here is derived from an EMBL/GenBank/DDBJ whole genome shotgun (WGS) entry which is preliminary data.</text>
</comment>
<dbReference type="EMBL" id="PNYA01000029">
    <property type="protein sequence ID" value="PMS15737.1"/>
    <property type="molecule type" value="Genomic_DNA"/>
</dbReference>
<dbReference type="OrthoDB" id="8904061at2"/>
<accession>A0A2N7VF04</accession>
<evidence type="ECO:0000259" key="4">
    <source>
        <dbReference type="PROSITE" id="PS51118"/>
    </source>
</evidence>